<evidence type="ECO:0008006" key="4">
    <source>
        <dbReference type="Google" id="ProtNLM"/>
    </source>
</evidence>
<gene>
    <name evidence="2" type="ORF">PPSIR1_39995</name>
</gene>
<dbReference type="EMBL" id="ABCS01000003">
    <property type="protein sequence ID" value="EDM81508.1"/>
    <property type="molecule type" value="Genomic_DNA"/>
</dbReference>
<organism evidence="2 3">
    <name type="scientific">Plesiocystis pacifica SIR-1</name>
    <dbReference type="NCBI Taxonomy" id="391625"/>
    <lineage>
        <taxon>Bacteria</taxon>
        <taxon>Pseudomonadati</taxon>
        <taxon>Myxococcota</taxon>
        <taxon>Polyangia</taxon>
        <taxon>Nannocystales</taxon>
        <taxon>Nannocystaceae</taxon>
        <taxon>Plesiocystis</taxon>
    </lineage>
</organism>
<evidence type="ECO:0000313" key="2">
    <source>
        <dbReference type="EMBL" id="EDM81508.1"/>
    </source>
</evidence>
<dbReference type="Proteomes" id="UP000005801">
    <property type="component" value="Unassembled WGS sequence"/>
</dbReference>
<accession>A6FYC9</accession>
<dbReference type="RefSeq" id="WP_006969478.1">
    <property type="nucleotide sequence ID" value="NZ_ABCS01000003.1"/>
</dbReference>
<dbReference type="STRING" id="391625.PPSIR1_39995"/>
<name>A6FYC9_9BACT</name>
<keyword evidence="3" id="KW-1185">Reference proteome</keyword>
<proteinExistence type="predicted"/>
<dbReference type="AlphaFoldDB" id="A6FYC9"/>
<keyword evidence="1" id="KW-0732">Signal</keyword>
<sequence>MLSLIVQKARFRTAGLLSAGALATLISLAPSQAWAGPRDDMKTAYAQALEQFNNLEYDAALSTINNAITAAINAERGDDPVLASLYMLRAALTFSAEGDAAKDRIIADLKGAVILNYYVVVPVEMRSDELAAYMQEARANSGMSAPQPITLRDPEPACGADLHFEVLLSVPDGGAAALYWRKQGDEGEFTGADMPAFSNVAEVDIPAAEHGDANIEFFIYGFDAAQNPVANLGLQEQPQVFEQSCEPEEEVVEEVIEEPPKPTTLLPKGWIKVGLGTGFGIASGSAENTYRQFFPRGSQAYGAAEAGCAIARWVAGNRDVSEVGADELEAAFMQFGPAGQTEAMKNAYNVNACSERHPVSTGLAPAPFHIAPEFSFRLGERISLGVFSRLQVVTGAQVFRDDPNKDVATSFNEDIRSATPSGVQQKIAFSWTVGAKFQYFLGKEQWKLRPYVGAFAGYGNARLRVDMGFANDRNGNSIPDDVEIGQDTDLNGQGCFPVWPYNSACDQGPTEGDNVLALQVAQGADGAANRIDVVRIGPGFLGALVGFNYQLHKNFALFGELHVGGYFPNSSSLLFDINLGPAITF</sequence>
<reference evidence="2 3" key="1">
    <citation type="submission" date="2007-06" db="EMBL/GenBank/DDBJ databases">
        <authorList>
            <person name="Shimkets L."/>
            <person name="Ferriera S."/>
            <person name="Johnson J."/>
            <person name="Kravitz S."/>
            <person name="Beeson K."/>
            <person name="Sutton G."/>
            <person name="Rogers Y.-H."/>
            <person name="Friedman R."/>
            <person name="Frazier M."/>
            <person name="Venter J.C."/>
        </authorList>
    </citation>
    <scope>NUCLEOTIDE SEQUENCE [LARGE SCALE GENOMIC DNA]</scope>
    <source>
        <strain evidence="2 3">SIR-1</strain>
    </source>
</reference>
<evidence type="ECO:0000313" key="3">
    <source>
        <dbReference type="Proteomes" id="UP000005801"/>
    </source>
</evidence>
<dbReference type="OrthoDB" id="5488994at2"/>
<comment type="caution">
    <text evidence="2">The sequence shown here is derived from an EMBL/GenBank/DDBJ whole genome shotgun (WGS) entry which is preliminary data.</text>
</comment>
<protein>
    <recommendedName>
        <fullName evidence="4">Tetratricopeptide repeat protein</fullName>
    </recommendedName>
</protein>
<evidence type="ECO:0000256" key="1">
    <source>
        <dbReference type="SAM" id="SignalP"/>
    </source>
</evidence>
<feature type="chain" id="PRO_5002693437" description="Tetratricopeptide repeat protein" evidence="1">
    <location>
        <begin position="36"/>
        <end position="585"/>
    </location>
</feature>
<feature type="signal peptide" evidence="1">
    <location>
        <begin position="1"/>
        <end position="35"/>
    </location>
</feature>